<protein>
    <submittedName>
        <fullName evidence="1">Uncharacterized protein</fullName>
    </submittedName>
</protein>
<dbReference type="OrthoDB" id="7190345at2"/>
<dbReference type="RefSeq" id="WP_126400026.1">
    <property type="nucleotide sequence ID" value="NZ_AP018907.1"/>
</dbReference>
<evidence type="ECO:0000313" key="2">
    <source>
        <dbReference type="Proteomes" id="UP000266934"/>
    </source>
</evidence>
<evidence type="ECO:0000313" key="1">
    <source>
        <dbReference type="EMBL" id="BBF93350.1"/>
    </source>
</evidence>
<accession>A0A348G1B7</accession>
<dbReference type="Proteomes" id="UP000266934">
    <property type="component" value="Chromosome"/>
</dbReference>
<name>A0A348G1B7_9HYPH</name>
<reference evidence="1 2" key="1">
    <citation type="submission" date="2018-08" db="EMBL/GenBank/DDBJ databases">
        <title>Complete genome sequencing of Blastochloris tepida GI.</title>
        <authorList>
            <person name="Tsukatani Y."/>
            <person name="Mori H."/>
        </authorList>
    </citation>
    <scope>NUCLEOTIDE SEQUENCE [LARGE SCALE GENOMIC DNA]</scope>
    <source>
        <strain evidence="1 2">GI</strain>
    </source>
</reference>
<sequence>MCRVTHFTVLSFNVGRKGRLFEESRRLASERAQAERLARRLSESRKGVVLLSLTGDPDLNDWDEPQIIATFGCVPEDFLQMS</sequence>
<dbReference type="KEGG" id="blag:BLTE_20350"/>
<dbReference type="EMBL" id="AP018907">
    <property type="protein sequence ID" value="BBF93350.1"/>
    <property type="molecule type" value="Genomic_DNA"/>
</dbReference>
<proteinExistence type="predicted"/>
<gene>
    <name evidence="1" type="ORF">BLTE_20350</name>
</gene>
<keyword evidence="2" id="KW-1185">Reference proteome</keyword>
<dbReference type="AlphaFoldDB" id="A0A348G1B7"/>
<organism evidence="1 2">
    <name type="scientific">Blastochloris tepida</name>
    <dbReference type="NCBI Taxonomy" id="2233851"/>
    <lineage>
        <taxon>Bacteria</taxon>
        <taxon>Pseudomonadati</taxon>
        <taxon>Pseudomonadota</taxon>
        <taxon>Alphaproteobacteria</taxon>
        <taxon>Hyphomicrobiales</taxon>
        <taxon>Blastochloridaceae</taxon>
        <taxon>Blastochloris</taxon>
    </lineage>
</organism>